<dbReference type="Pfam" id="PF13649">
    <property type="entry name" value="Methyltransf_25"/>
    <property type="match status" value="1"/>
</dbReference>
<dbReference type="EMBL" id="FONV01000023">
    <property type="protein sequence ID" value="SFF81065.1"/>
    <property type="molecule type" value="Genomic_DNA"/>
</dbReference>
<feature type="domain" description="Methyltransferase" evidence="3">
    <location>
        <begin position="41"/>
        <end position="127"/>
    </location>
</feature>
<dbReference type="CDD" id="cd02440">
    <property type="entry name" value="AdoMet_MTases"/>
    <property type="match status" value="1"/>
</dbReference>
<dbReference type="InterPro" id="IPR041698">
    <property type="entry name" value="Methyltransf_25"/>
</dbReference>
<gene>
    <name evidence="4" type="ORF">SAMN05421541_12344</name>
</gene>
<keyword evidence="1 4" id="KW-0489">Methyltransferase</keyword>
<evidence type="ECO:0000256" key="1">
    <source>
        <dbReference type="ARBA" id="ARBA00022603"/>
    </source>
</evidence>
<dbReference type="Gene3D" id="3.40.50.150">
    <property type="entry name" value="Vaccinia Virus protein VP39"/>
    <property type="match status" value="1"/>
</dbReference>
<keyword evidence="2 4" id="KW-0808">Transferase</keyword>
<dbReference type="STRING" id="35752.SAMN05421541_12344"/>
<dbReference type="GO" id="GO:0008168">
    <property type="term" value="F:methyltransferase activity"/>
    <property type="evidence" value="ECO:0007669"/>
    <property type="project" value="UniProtKB-KW"/>
</dbReference>
<accession>A0A1I2LP86</accession>
<dbReference type="AlphaFoldDB" id="A0A1I2LP86"/>
<evidence type="ECO:0000313" key="4">
    <source>
        <dbReference type="EMBL" id="SFF81065.1"/>
    </source>
</evidence>
<sequence>MTTRERAQVFGELAEEYDRVRPSYPADLATEILELAGPGPVLEVGAGTGKASALFAAHDIDLTCLEPDPRMAAVLRRTVPGVPVVESTFEQWCPDRPYQLVISAQAWHWVDRAHRHALAFEALAPGGLLAPFWNVFLLPDRELYTALAEVDARHGLTGEQSPHSLHADDLPDTPRPFAEQWPELGGIEELFTDLRTLRYRSARSYTPAEYRAHLHSISLYRMLDEPRRHTVIDETVAVVEAHGATIDFALHTYVALARRPS</sequence>
<dbReference type="SUPFAM" id="SSF53335">
    <property type="entry name" value="S-adenosyl-L-methionine-dependent methyltransferases"/>
    <property type="match status" value="1"/>
</dbReference>
<dbReference type="RefSeq" id="WP_093621529.1">
    <property type="nucleotide sequence ID" value="NZ_BOMT01000099.1"/>
</dbReference>
<dbReference type="Proteomes" id="UP000199645">
    <property type="component" value="Unassembled WGS sequence"/>
</dbReference>
<dbReference type="InterPro" id="IPR029063">
    <property type="entry name" value="SAM-dependent_MTases_sf"/>
</dbReference>
<protein>
    <submittedName>
        <fullName evidence="4">Methyltransferase domain-containing protein</fullName>
    </submittedName>
</protein>
<dbReference type="InterPro" id="IPR051052">
    <property type="entry name" value="Diverse_substrate_MTase"/>
</dbReference>
<name>A0A1I2LP86_9ACTN</name>
<evidence type="ECO:0000259" key="3">
    <source>
        <dbReference type="Pfam" id="PF13649"/>
    </source>
</evidence>
<dbReference type="OrthoDB" id="9797252at2"/>
<dbReference type="PANTHER" id="PTHR44942:SF4">
    <property type="entry name" value="METHYLTRANSFERASE TYPE 11 DOMAIN-CONTAINING PROTEIN"/>
    <property type="match status" value="1"/>
</dbReference>
<dbReference type="GO" id="GO:0032259">
    <property type="term" value="P:methylation"/>
    <property type="evidence" value="ECO:0007669"/>
    <property type="project" value="UniProtKB-KW"/>
</dbReference>
<organism evidence="4 5">
    <name type="scientific">Actinoplanes philippinensis</name>
    <dbReference type="NCBI Taxonomy" id="35752"/>
    <lineage>
        <taxon>Bacteria</taxon>
        <taxon>Bacillati</taxon>
        <taxon>Actinomycetota</taxon>
        <taxon>Actinomycetes</taxon>
        <taxon>Micromonosporales</taxon>
        <taxon>Micromonosporaceae</taxon>
        <taxon>Actinoplanes</taxon>
    </lineage>
</organism>
<evidence type="ECO:0000256" key="2">
    <source>
        <dbReference type="ARBA" id="ARBA00022679"/>
    </source>
</evidence>
<proteinExistence type="predicted"/>
<dbReference type="PANTHER" id="PTHR44942">
    <property type="entry name" value="METHYLTRANSF_11 DOMAIN-CONTAINING PROTEIN"/>
    <property type="match status" value="1"/>
</dbReference>
<evidence type="ECO:0000313" key="5">
    <source>
        <dbReference type="Proteomes" id="UP000199645"/>
    </source>
</evidence>
<keyword evidence="5" id="KW-1185">Reference proteome</keyword>
<reference evidence="4 5" key="1">
    <citation type="submission" date="2016-10" db="EMBL/GenBank/DDBJ databases">
        <authorList>
            <person name="de Groot N.N."/>
        </authorList>
    </citation>
    <scope>NUCLEOTIDE SEQUENCE [LARGE SCALE GENOMIC DNA]</scope>
    <source>
        <strain evidence="4 5">DSM 43019</strain>
    </source>
</reference>